<reference evidence="2 3" key="1">
    <citation type="submission" date="2019-03" db="EMBL/GenBank/DDBJ databases">
        <title>Genomic Encyclopedia of Type Strains, Phase IV (KMG-IV): sequencing the most valuable type-strain genomes for metagenomic binning, comparative biology and taxonomic classification.</title>
        <authorList>
            <person name="Goeker M."/>
        </authorList>
    </citation>
    <scope>NUCLEOTIDE SEQUENCE [LARGE SCALE GENOMIC DNA]</scope>
    <source>
        <strain evidence="2 3">DSM 25287</strain>
    </source>
</reference>
<name>A0A4R2L6D0_9GAMM</name>
<sequence length="330" mass="34320">MAAFSAYRAHQIDGRVVSRLDTLTLDELGPGDVVIRAAWSDINFKDALAATGAGRIQKRFPLVGGIDVAGHVAQSTDPRFRDGDAVLVVGCGLGEVHDGGYAEYVRVPGDWVVPLPAGLGLREAMAIGTAGFTAALGIHQLEHLGLAPGQGPVLVSGATGGVGSLAIDMLAGRGYEVVALSGKRAEADYLAALGAARVLWRDELDLGSRPLETARWAACVDNLGGEVLTYMTRTVQPFGSIASIGLAAGPALVTTVMPFILRGVNLLGINSTYCPAPIRARVWQRLGADLAPRHLDRIVSGEVALAELPDAFAAYLSAGVTGRKLVRIGA</sequence>
<dbReference type="RefSeq" id="WP_132542551.1">
    <property type="nucleotide sequence ID" value="NZ_SLWY01000011.1"/>
</dbReference>
<comment type="caution">
    <text evidence="2">The sequence shown here is derived from an EMBL/GenBank/DDBJ whole genome shotgun (WGS) entry which is preliminary data.</text>
</comment>
<proteinExistence type="predicted"/>
<dbReference type="InterPro" id="IPR013149">
    <property type="entry name" value="ADH-like_C"/>
</dbReference>
<gene>
    <name evidence="2" type="ORF">EV699_11138</name>
</gene>
<dbReference type="InterPro" id="IPR013154">
    <property type="entry name" value="ADH-like_N"/>
</dbReference>
<dbReference type="Gene3D" id="3.90.180.10">
    <property type="entry name" value="Medium-chain alcohol dehydrogenases, catalytic domain"/>
    <property type="match status" value="1"/>
</dbReference>
<dbReference type="CDD" id="cd05280">
    <property type="entry name" value="MDR_yhdh_yhfp"/>
    <property type="match status" value="1"/>
</dbReference>
<evidence type="ECO:0000313" key="2">
    <source>
        <dbReference type="EMBL" id="TCO80837.1"/>
    </source>
</evidence>
<dbReference type="PANTHER" id="PTHR43677:SF1">
    <property type="entry name" value="ACRYLYL-COA REDUCTASE ACUI-RELATED"/>
    <property type="match status" value="1"/>
</dbReference>
<dbReference type="Proteomes" id="UP000295765">
    <property type="component" value="Unassembled WGS sequence"/>
</dbReference>
<dbReference type="GO" id="GO:0043957">
    <property type="term" value="F:acryloyl-CoA reductase (NADPH) activity"/>
    <property type="evidence" value="ECO:0007669"/>
    <property type="project" value="TreeGrafter"/>
</dbReference>
<accession>A0A4R2L6D0</accession>
<dbReference type="Gene3D" id="3.40.50.720">
    <property type="entry name" value="NAD(P)-binding Rossmann-like Domain"/>
    <property type="match status" value="1"/>
</dbReference>
<dbReference type="AlphaFoldDB" id="A0A4R2L6D0"/>
<protein>
    <submittedName>
        <fullName evidence="2">NADPH2:quinone reductase</fullName>
    </submittedName>
</protein>
<dbReference type="InterPro" id="IPR014188">
    <property type="entry name" value="Acrylyl-CoA_reductase_AcuI"/>
</dbReference>
<dbReference type="SMART" id="SM00829">
    <property type="entry name" value="PKS_ER"/>
    <property type="match status" value="1"/>
</dbReference>
<dbReference type="SUPFAM" id="SSF50129">
    <property type="entry name" value="GroES-like"/>
    <property type="match status" value="1"/>
</dbReference>
<dbReference type="Pfam" id="PF00107">
    <property type="entry name" value="ADH_zinc_N"/>
    <property type="match status" value="1"/>
</dbReference>
<dbReference type="SUPFAM" id="SSF51735">
    <property type="entry name" value="NAD(P)-binding Rossmann-fold domains"/>
    <property type="match status" value="1"/>
</dbReference>
<dbReference type="InterPro" id="IPR020843">
    <property type="entry name" value="ER"/>
</dbReference>
<dbReference type="Pfam" id="PF08240">
    <property type="entry name" value="ADH_N"/>
    <property type="match status" value="1"/>
</dbReference>
<dbReference type="NCBIfam" id="TIGR02823">
    <property type="entry name" value="oxido_YhdH"/>
    <property type="match status" value="1"/>
</dbReference>
<evidence type="ECO:0000313" key="3">
    <source>
        <dbReference type="Proteomes" id="UP000295765"/>
    </source>
</evidence>
<dbReference type="OrthoDB" id="9782155at2"/>
<dbReference type="EMBL" id="SLWY01000011">
    <property type="protein sequence ID" value="TCO80837.1"/>
    <property type="molecule type" value="Genomic_DNA"/>
</dbReference>
<dbReference type="InterPro" id="IPR051397">
    <property type="entry name" value="Zn-ADH-like_protein"/>
</dbReference>
<dbReference type="PANTHER" id="PTHR43677">
    <property type="entry name" value="SHORT-CHAIN DEHYDROGENASE/REDUCTASE"/>
    <property type="match status" value="1"/>
</dbReference>
<dbReference type="InterPro" id="IPR036291">
    <property type="entry name" value="NAD(P)-bd_dom_sf"/>
</dbReference>
<evidence type="ECO:0000259" key="1">
    <source>
        <dbReference type="SMART" id="SM00829"/>
    </source>
</evidence>
<feature type="domain" description="Enoyl reductase (ER)" evidence="1">
    <location>
        <begin position="18"/>
        <end position="326"/>
    </location>
</feature>
<keyword evidence="3" id="KW-1185">Reference proteome</keyword>
<dbReference type="InterPro" id="IPR011032">
    <property type="entry name" value="GroES-like_sf"/>
</dbReference>
<organism evidence="2 3">
    <name type="scientific">Plasticicumulans lactativorans</name>
    <dbReference type="NCBI Taxonomy" id="1133106"/>
    <lineage>
        <taxon>Bacteria</taxon>
        <taxon>Pseudomonadati</taxon>
        <taxon>Pseudomonadota</taxon>
        <taxon>Gammaproteobacteria</taxon>
        <taxon>Candidatus Competibacteraceae</taxon>
        <taxon>Plasticicumulans</taxon>
    </lineage>
</organism>